<dbReference type="InterPro" id="IPR036264">
    <property type="entry name" value="Bact_exopeptidase_dim_dom"/>
</dbReference>
<keyword evidence="7" id="KW-0479">Metal-binding</keyword>
<evidence type="ECO:0000256" key="4">
    <source>
        <dbReference type="ARBA" id="ARBA00006247"/>
    </source>
</evidence>
<dbReference type="NCBIfam" id="TIGR01910">
    <property type="entry name" value="DapE-ArgE"/>
    <property type="match status" value="1"/>
</dbReference>
<sequence>MIMPIDPVMIEGLHARISPQRVAELTARLIRCDTSNPPGGEQSIVPILTDVLVEIGCSVEIYEPTPGRPSVVARLGTGKPDRPTLMINGHIDVVPAKKGEWQIDPFGGVIEKHRVRGRGACDMKGGIAAVIEALTVCKEAGVSLDSDIVIHLVADEETGGTHGTNALVDAELVRADACIIPEPTEMHIGVAERGSFVADIVVHGRAAHASDPDLGHSAIRDAARVVEALHSADFNDPDHPLLGRPSCNVGTISGGTSANVVASECVLRVDRRILPGVSLQQALDSITSKLDALEPTIDYGIEPILFVEASELDSDAPFVQYLRHVARGRNGSADVQGSYLGSDARFLRNRLGIPTVLYGPGSIHQAHTPDEWVATDDLAAVAKSFVSIFTTFGNRLSTEEKIDARMQ</sequence>
<dbReference type="SUPFAM" id="SSF55031">
    <property type="entry name" value="Bacterial exopeptidase dimerisation domain"/>
    <property type="match status" value="1"/>
</dbReference>
<keyword evidence="9" id="KW-0862">Zinc</keyword>
<dbReference type="Gene3D" id="3.40.630.10">
    <property type="entry name" value="Zn peptidases"/>
    <property type="match status" value="2"/>
</dbReference>
<evidence type="ECO:0000313" key="13">
    <source>
        <dbReference type="EMBL" id="SUA45663.1"/>
    </source>
</evidence>
<dbReference type="InterPro" id="IPR050072">
    <property type="entry name" value="Peptidase_M20A"/>
</dbReference>
<dbReference type="GO" id="GO:0009014">
    <property type="term" value="F:succinyl-diaminopimelate desuccinylase activity"/>
    <property type="evidence" value="ECO:0007669"/>
    <property type="project" value="UniProtKB-EC"/>
</dbReference>
<keyword evidence="8 13" id="KW-0378">Hydrolase</keyword>
<evidence type="ECO:0000313" key="14">
    <source>
        <dbReference type="Proteomes" id="UP000255082"/>
    </source>
</evidence>
<dbReference type="InterPro" id="IPR001261">
    <property type="entry name" value="ArgE/DapE_CS"/>
</dbReference>
<dbReference type="InterPro" id="IPR010182">
    <property type="entry name" value="ArgE/DapE"/>
</dbReference>
<evidence type="ECO:0000256" key="9">
    <source>
        <dbReference type="ARBA" id="ARBA00022833"/>
    </source>
</evidence>
<evidence type="ECO:0000256" key="10">
    <source>
        <dbReference type="ARBA" id="ARBA00023285"/>
    </source>
</evidence>
<dbReference type="GO" id="GO:0046872">
    <property type="term" value="F:metal ion binding"/>
    <property type="evidence" value="ECO:0007669"/>
    <property type="project" value="UniProtKB-KW"/>
</dbReference>
<evidence type="ECO:0000256" key="1">
    <source>
        <dbReference type="ARBA" id="ARBA00001941"/>
    </source>
</evidence>
<comment type="cofactor">
    <cofactor evidence="1">
        <name>Co(2+)</name>
        <dbReference type="ChEBI" id="CHEBI:48828"/>
    </cofactor>
</comment>
<comment type="catalytic activity">
    <reaction evidence="11">
        <text>N-succinyl-(2S,6S)-2,6-diaminopimelate + H2O = (2S,6S)-2,6-diaminopimelate + succinate</text>
        <dbReference type="Rhea" id="RHEA:22608"/>
        <dbReference type="ChEBI" id="CHEBI:15377"/>
        <dbReference type="ChEBI" id="CHEBI:30031"/>
        <dbReference type="ChEBI" id="CHEBI:57609"/>
        <dbReference type="ChEBI" id="CHEBI:58087"/>
        <dbReference type="EC" id="3.5.1.18"/>
    </reaction>
</comment>
<comment type="pathway">
    <text evidence="3">Amino-acid biosynthesis; L-lysine biosynthesis via DAP pathway; LL-2,6-diaminopimelate from (S)-tetrahydrodipicolinate (succinylase route): step 3/3.</text>
</comment>
<name>A0A378WZB7_9NOCA</name>
<dbReference type="PANTHER" id="PTHR43808:SF32">
    <property type="entry name" value="ARGE_DAPE-RELATED DEACYLASE"/>
    <property type="match status" value="1"/>
</dbReference>
<dbReference type="Gene3D" id="3.30.70.360">
    <property type="match status" value="1"/>
</dbReference>
<evidence type="ECO:0000256" key="8">
    <source>
        <dbReference type="ARBA" id="ARBA00022801"/>
    </source>
</evidence>
<gene>
    <name evidence="13" type="primary">argE</name>
    <name evidence="13" type="ORF">NCTC13184_04187</name>
</gene>
<evidence type="ECO:0000256" key="6">
    <source>
        <dbReference type="ARBA" id="ARBA00016853"/>
    </source>
</evidence>
<dbReference type="SUPFAM" id="SSF53187">
    <property type="entry name" value="Zn-dependent exopeptidases"/>
    <property type="match status" value="1"/>
</dbReference>
<dbReference type="EC" id="3.5.1.18" evidence="5"/>
<dbReference type="PROSITE" id="PS00758">
    <property type="entry name" value="ARGE_DAPE_CPG2_1"/>
    <property type="match status" value="1"/>
</dbReference>
<dbReference type="InterPro" id="IPR011650">
    <property type="entry name" value="Peptidase_M20_dimer"/>
</dbReference>
<dbReference type="GO" id="GO:0009089">
    <property type="term" value="P:lysine biosynthetic process via diaminopimelate"/>
    <property type="evidence" value="ECO:0007669"/>
    <property type="project" value="UniProtKB-UniPathway"/>
</dbReference>
<evidence type="ECO:0000256" key="2">
    <source>
        <dbReference type="ARBA" id="ARBA00001947"/>
    </source>
</evidence>
<proteinExistence type="inferred from homology"/>
<dbReference type="EMBL" id="UGRU01000001">
    <property type="protein sequence ID" value="SUA45663.1"/>
    <property type="molecule type" value="Genomic_DNA"/>
</dbReference>
<evidence type="ECO:0000256" key="3">
    <source>
        <dbReference type="ARBA" id="ARBA00005130"/>
    </source>
</evidence>
<dbReference type="PANTHER" id="PTHR43808">
    <property type="entry name" value="ACETYLORNITHINE DEACETYLASE"/>
    <property type="match status" value="1"/>
</dbReference>
<feature type="domain" description="Peptidase M20 dimerisation" evidence="12">
    <location>
        <begin position="191"/>
        <end position="295"/>
    </location>
</feature>
<dbReference type="InterPro" id="IPR002933">
    <property type="entry name" value="Peptidase_M20"/>
</dbReference>
<evidence type="ECO:0000256" key="5">
    <source>
        <dbReference type="ARBA" id="ARBA00011921"/>
    </source>
</evidence>
<comment type="cofactor">
    <cofactor evidence="2">
        <name>Zn(2+)</name>
        <dbReference type="ChEBI" id="CHEBI:29105"/>
    </cofactor>
</comment>
<reference evidence="13 14" key="1">
    <citation type="submission" date="2018-06" db="EMBL/GenBank/DDBJ databases">
        <authorList>
            <consortium name="Pathogen Informatics"/>
            <person name="Doyle S."/>
        </authorList>
    </citation>
    <scope>NUCLEOTIDE SEQUENCE [LARGE SCALE GENOMIC DNA]</scope>
    <source>
        <strain evidence="13 14">NCTC13184</strain>
    </source>
</reference>
<dbReference type="Pfam" id="PF01546">
    <property type="entry name" value="Peptidase_M20"/>
    <property type="match status" value="1"/>
</dbReference>
<keyword evidence="10" id="KW-0170">Cobalt</keyword>
<evidence type="ECO:0000256" key="11">
    <source>
        <dbReference type="ARBA" id="ARBA00051301"/>
    </source>
</evidence>
<comment type="similarity">
    <text evidence="4">Belongs to the peptidase M20A family.</text>
</comment>
<dbReference type="RefSeq" id="WP_309474257.1">
    <property type="nucleotide sequence ID" value="NZ_UGRU01000001.1"/>
</dbReference>
<evidence type="ECO:0000259" key="12">
    <source>
        <dbReference type="Pfam" id="PF07687"/>
    </source>
</evidence>
<dbReference type="CDD" id="cd08659">
    <property type="entry name" value="M20_ArgE_DapE-like"/>
    <property type="match status" value="1"/>
</dbReference>
<dbReference type="Pfam" id="PF07687">
    <property type="entry name" value="M20_dimer"/>
    <property type="match status" value="1"/>
</dbReference>
<protein>
    <recommendedName>
        <fullName evidence="6">Probable succinyl-diaminopimelate desuccinylase</fullName>
        <ecNumber evidence="5">3.5.1.18</ecNumber>
    </recommendedName>
</protein>
<dbReference type="Proteomes" id="UP000255082">
    <property type="component" value="Unassembled WGS sequence"/>
</dbReference>
<evidence type="ECO:0000256" key="7">
    <source>
        <dbReference type="ARBA" id="ARBA00022723"/>
    </source>
</evidence>
<organism evidence="13 14">
    <name type="scientific">Nocardia africana</name>
    <dbReference type="NCBI Taxonomy" id="134964"/>
    <lineage>
        <taxon>Bacteria</taxon>
        <taxon>Bacillati</taxon>
        <taxon>Actinomycetota</taxon>
        <taxon>Actinomycetes</taxon>
        <taxon>Mycobacteriales</taxon>
        <taxon>Nocardiaceae</taxon>
        <taxon>Nocardia</taxon>
    </lineage>
</organism>
<dbReference type="UniPathway" id="UPA00034">
    <property type="reaction ID" value="UER00021"/>
</dbReference>
<accession>A0A378WZB7</accession>
<dbReference type="AlphaFoldDB" id="A0A378WZB7"/>